<evidence type="ECO:0000256" key="1">
    <source>
        <dbReference type="SAM" id="MobiDB-lite"/>
    </source>
</evidence>
<name>A0ABR2V1L6_9PEZI</name>
<dbReference type="Proteomes" id="UP001408356">
    <property type="component" value="Unassembled WGS sequence"/>
</dbReference>
<feature type="region of interest" description="Disordered" evidence="1">
    <location>
        <begin position="280"/>
        <end position="349"/>
    </location>
</feature>
<comment type="caution">
    <text evidence="2">The sequence shown here is derived from an EMBL/GenBank/DDBJ whole genome shotgun (WGS) entry which is preliminary data.</text>
</comment>
<accession>A0ABR2V1L6</accession>
<proteinExistence type="predicted"/>
<reference evidence="2 3" key="1">
    <citation type="journal article" date="2024" name="J. Plant Pathol.">
        <title>Sequence and assembly of the genome of Seiridium unicorne, isolate CBS 538.82, causal agent of cypress canker disease.</title>
        <authorList>
            <person name="Scali E."/>
            <person name="Rocca G.D."/>
            <person name="Danti R."/>
            <person name="Garbelotto M."/>
            <person name="Barberini S."/>
            <person name="Baroncelli R."/>
            <person name="Emiliani G."/>
        </authorList>
    </citation>
    <scope>NUCLEOTIDE SEQUENCE [LARGE SCALE GENOMIC DNA]</scope>
    <source>
        <strain evidence="2 3">BM-138-508</strain>
    </source>
</reference>
<evidence type="ECO:0000313" key="3">
    <source>
        <dbReference type="Proteomes" id="UP001408356"/>
    </source>
</evidence>
<gene>
    <name evidence="2" type="ORF">SUNI508_00909</name>
</gene>
<feature type="compositionally biased region" description="Polar residues" evidence="1">
    <location>
        <begin position="312"/>
        <end position="349"/>
    </location>
</feature>
<dbReference type="EMBL" id="JARVKF010000223">
    <property type="protein sequence ID" value="KAK9420818.1"/>
    <property type="molecule type" value="Genomic_DNA"/>
</dbReference>
<sequence length="349" mass="39267">MANQVAHAPVTSDVLIALIVYEGDPRTRKHYVYKSVLCSRAPLFIELTHDVDQVCFPSWRGETVETFVGWLHSGRVMVRGLNYDGVLSWPEALRCDEDDNCTTSAAANSDEQTVRHAKQPWYTTFKDDAVAHTLGRVLDVYIFAHNGRISALETECILVWQRQLCSPNDIFVFGPLIKAVIERSGGQEHMLWQFLIEWTAFNINDDFWDRADLTVLSPDILCKITRLVARRANFGVETERGVSNPSKDWCRYHGHASQEEIDACRAGRLDDPDIRQAADYHQATSTPSDHAYEDGLKVDPCSEHANRKPLPSWNNFPSPETSTTSNSVTAFTTGTTPSDQTESTGDTMR</sequence>
<evidence type="ECO:0000313" key="2">
    <source>
        <dbReference type="EMBL" id="KAK9420818.1"/>
    </source>
</evidence>
<feature type="compositionally biased region" description="Basic and acidic residues" evidence="1">
    <location>
        <begin position="290"/>
        <end position="306"/>
    </location>
</feature>
<organism evidence="2 3">
    <name type="scientific">Seiridium unicorne</name>
    <dbReference type="NCBI Taxonomy" id="138068"/>
    <lineage>
        <taxon>Eukaryota</taxon>
        <taxon>Fungi</taxon>
        <taxon>Dikarya</taxon>
        <taxon>Ascomycota</taxon>
        <taxon>Pezizomycotina</taxon>
        <taxon>Sordariomycetes</taxon>
        <taxon>Xylariomycetidae</taxon>
        <taxon>Amphisphaeriales</taxon>
        <taxon>Sporocadaceae</taxon>
        <taxon>Seiridium</taxon>
    </lineage>
</organism>
<evidence type="ECO:0008006" key="4">
    <source>
        <dbReference type="Google" id="ProtNLM"/>
    </source>
</evidence>
<keyword evidence="3" id="KW-1185">Reference proteome</keyword>
<protein>
    <recommendedName>
        <fullName evidence="4">BTB domain-containing protein</fullName>
    </recommendedName>
</protein>